<dbReference type="Gene3D" id="2.60.120.260">
    <property type="entry name" value="Galactose-binding domain-like"/>
    <property type="match status" value="1"/>
</dbReference>
<dbReference type="InterPro" id="IPR019800">
    <property type="entry name" value="Glyco_hydro_3_AS"/>
</dbReference>
<evidence type="ECO:0000256" key="6">
    <source>
        <dbReference type="ARBA" id="ARBA00023180"/>
    </source>
</evidence>
<dbReference type="Gene3D" id="2.60.40.10">
    <property type="entry name" value="Immunoglobulins"/>
    <property type="match status" value="1"/>
</dbReference>
<dbReference type="InterPro" id="IPR036881">
    <property type="entry name" value="Glyco_hydro_3_C_sf"/>
</dbReference>
<evidence type="ECO:0000256" key="9">
    <source>
        <dbReference type="ARBA" id="ARBA00023326"/>
    </source>
</evidence>
<dbReference type="Pfam" id="PF14310">
    <property type="entry name" value="Fn3-like"/>
    <property type="match status" value="1"/>
</dbReference>
<keyword evidence="15" id="KW-1185">Reference proteome</keyword>
<dbReference type="PROSITE" id="PS00775">
    <property type="entry name" value="GLYCOSYL_HYDROL_F3"/>
    <property type="match status" value="1"/>
</dbReference>
<keyword evidence="8 10" id="KW-0326">Glycosidase</keyword>
<evidence type="ECO:0000256" key="7">
    <source>
        <dbReference type="ARBA" id="ARBA00023277"/>
    </source>
</evidence>
<evidence type="ECO:0000256" key="2">
    <source>
        <dbReference type="ARBA" id="ARBA00004987"/>
    </source>
</evidence>
<keyword evidence="5 10" id="KW-0378">Hydrolase</keyword>
<keyword evidence="7 10" id="KW-0119">Carbohydrate metabolism</keyword>
<dbReference type="EMBL" id="CVQH01017779">
    <property type="protein sequence ID" value="CRK24834.1"/>
    <property type="molecule type" value="Genomic_DNA"/>
</dbReference>
<reference evidence="15 16" key="1">
    <citation type="submission" date="2015-05" db="EMBL/GenBank/DDBJ databases">
        <authorList>
            <person name="Fogelqvist Johan"/>
        </authorList>
    </citation>
    <scope>NUCLEOTIDE SEQUENCE [LARGE SCALE GENOMIC DNA]</scope>
    <source>
        <strain evidence="13">VL1</strain>
        <strain evidence="14">VL2</strain>
    </source>
</reference>
<dbReference type="Gene3D" id="3.20.20.300">
    <property type="entry name" value="Glycoside hydrolase, family 3, N-terminal domain"/>
    <property type="match status" value="1"/>
</dbReference>
<dbReference type="PANTHER" id="PTHR42715">
    <property type="entry name" value="BETA-GLUCOSIDASE"/>
    <property type="match status" value="1"/>
</dbReference>
<dbReference type="InterPro" id="IPR050288">
    <property type="entry name" value="Cellulose_deg_GH3"/>
</dbReference>
<evidence type="ECO:0000313" key="16">
    <source>
        <dbReference type="Proteomes" id="UP000045706"/>
    </source>
</evidence>
<evidence type="ECO:0000256" key="10">
    <source>
        <dbReference type="RuleBase" id="RU361161"/>
    </source>
</evidence>
<evidence type="ECO:0000256" key="11">
    <source>
        <dbReference type="SAM" id="MobiDB-lite"/>
    </source>
</evidence>
<dbReference type="SMART" id="SM01217">
    <property type="entry name" value="Fn3_like"/>
    <property type="match status" value="1"/>
</dbReference>
<dbReference type="InterPro" id="IPR002772">
    <property type="entry name" value="Glyco_hydro_3_C"/>
</dbReference>
<protein>
    <recommendedName>
        <fullName evidence="4 10">beta-glucosidase</fullName>
        <ecNumber evidence="4 10">3.2.1.21</ecNumber>
    </recommendedName>
</protein>
<dbReference type="Pfam" id="PF01915">
    <property type="entry name" value="Glyco_hydro_3_C"/>
    <property type="match status" value="1"/>
</dbReference>
<dbReference type="EMBL" id="CVQI01024335">
    <property type="protein sequence ID" value="CRK32028.1"/>
    <property type="molecule type" value="Genomic_DNA"/>
</dbReference>
<proteinExistence type="inferred from homology"/>
<feature type="region of interest" description="Disordered" evidence="11">
    <location>
        <begin position="286"/>
        <end position="319"/>
    </location>
</feature>
<dbReference type="UniPathway" id="UPA00696"/>
<keyword evidence="9 10" id="KW-0624">Polysaccharide degradation</keyword>
<dbReference type="Proteomes" id="UP000045706">
    <property type="component" value="Unassembled WGS sequence"/>
</dbReference>
<dbReference type="InterPro" id="IPR037524">
    <property type="entry name" value="PA14/GLEYA"/>
</dbReference>
<name>A0A0G4MCL2_VERLO</name>
<dbReference type="SMART" id="SM00758">
    <property type="entry name" value="PA14"/>
    <property type="match status" value="1"/>
</dbReference>
<dbReference type="Proteomes" id="UP000044602">
    <property type="component" value="Unassembled WGS sequence"/>
</dbReference>
<dbReference type="InterPro" id="IPR036962">
    <property type="entry name" value="Glyco_hydro_3_N_sf"/>
</dbReference>
<evidence type="ECO:0000256" key="4">
    <source>
        <dbReference type="ARBA" id="ARBA00012744"/>
    </source>
</evidence>
<evidence type="ECO:0000256" key="8">
    <source>
        <dbReference type="ARBA" id="ARBA00023295"/>
    </source>
</evidence>
<comment type="similarity">
    <text evidence="3 10">Belongs to the glycosyl hydrolase 3 family.</text>
</comment>
<evidence type="ECO:0000256" key="1">
    <source>
        <dbReference type="ARBA" id="ARBA00000448"/>
    </source>
</evidence>
<dbReference type="InterPro" id="IPR013783">
    <property type="entry name" value="Ig-like_fold"/>
</dbReference>
<evidence type="ECO:0000313" key="13">
    <source>
        <dbReference type="EMBL" id="CRK24834.1"/>
    </source>
</evidence>
<sequence length="865" mass="94546">MNGNRGAVDSFLKELTLPEKIDLLAGKNMWETASIDRLGIPSLKTTDGPAGVRGKTWSGGSRTTFIPCGVSLAATFNLSLIEEVGEVLGKETRLKSCSILLAPTMNINRSPLGGRNFESFGEDPMLTGRMASAIISGIQSQGVGACMKHFVANDTETNRYNVDEQIDDRTLREVYLRPFKLALEAHPWTVMTSYQKILGEHVDTSSRLVKDLLRGEWGFDGLVMSDWGGLNDTIKSLVATTDLEMPGPAVRRGKRLLEAVQKGEVDEATQIDQSVRRVLTTIERAGVLPSSPTSSSRVEVNGTEDHDSVAGEHEDDSDPSFRRIARQAAREGLVLLKNKTILPIKPKNLKRIAILGPQAKRPTAGGTGSAAVNPYYVSSPYESLSEALLSENPNIHIQYEKGIRTSDVPPLLGDRLQNAAGQGLRADFYAGHNFEGNIIETTYWKDSIVYLMSDGDVPAELADRDYCFRVSGALVPDVSGMHKFSLANIGQARLYLNDELVIDNTLWTETSGLFMGCASREKTAQVSLENGRVYRLRVDYVATPPPVEAYDNTIFHKVSGARIGLSAPEDEDEMLSRACDAAEKADLSLVVVGLDPDEEKEGGDRSSLEMPERVNTLIKAVASRGEHVAVIVQSACAVGMPWVHEVDSIVQAWYQGQENGNALADVLLGKHNFSGKLPVTFPVRIEDHGSSPFFPGEAKNNRTEYGEGVLVGYRHFNKHQITPLWPFGFGMSYTQFRLFGARVSGFVSASQNSEATVTVSVQNVGPCEGQEVVQVYVSPSSEISVRGLQSYNKALGGFKKVSVAAGQTRQVEIKISSEVFQWFDVGDAMEVVKEGSWRVDPGTYRCYVGNSSIADFDEVDIEVRE</sequence>
<organism evidence="14 16">
    <name type="scientific">Verticillium longisporum</name>
    <name type="common">Verticillium dahliae var. longisporum</name>
    <dbReference type="NCBI Taxonomy" id="100787"/>
    <lineage>
        <taxon>Eukaryota</taxon>
        <taxon>Fungi</taxon>
        <taxon>Dikarya</taxon>
        <taxon>Ascomycota</taxon>
        <taxon>Pezizomycotina</taxon>
        <taxon>Sordariomycetes</taxon>
        <taxon>Hypocreomycetidae</taxon>
        <taxon>Glomerellales</taxon>
        <taxon>Plectosphaerellaceae</taxon>
        <taxon>Verticillium</taxon>
    </lineage>
</organism>
<dbReference type="Pfam" id="PF07691">
    <property type="entry name" value="PA14"/>
    <property type="match status" value="1"/>
</dbReference>
<dbReference type="EC" id="3.2.1.21" evidence="4 10"/>
<dbReference type="STRING" id="100787.A0A0G4MCL2"/>
<evidence type="ECO:0000259" key="12">
    <source>
        <dbReference type="PROSITE" id="PS51820"/>
    </source>
</evidence>
<dbReference type="SUPFAM" id="SSF51445">
    <property type="entry name" value="(Trans)glycosidases"/>
    <property type="match status" value="1"/>
</dbReference>
<evidence type="ECO:0000256" key="5">
    <source>
        <dbReference type="ARBA" id="ARBA00022801"/>
    </source>
</evidence>
<dbReference type="Pfam" id="PF00933">
    <property type="entry name" value="Glyco_hydro_3"/>
    <property type="match status" value="1"/>
</dbReference>
<dbReference type="PANTHER" id="PTHR42715:SF3">
    <property type="entry name" value="BETA-GLUCOSIDASE B-RELATED"/>
    <property type="match status" value="1"/>
</dbReference>
<gene>
    <name evidence="13" type="ORF">BN1708_003951</name>
    <name evidence="14" type="ORF">BN1723_014586</name>
</gene>
<evidence type="ECO:0000313" key="14">
    <source>
        <dbReference type="EMBL" id="CRK32028.1"/>
    </source>
</evidence>
<feature type="domain" description="PA14" evidence="12">
    <location>
        <begin position="419"/>
        <end position="579"/>
    </location>
</feature>
<dbReference type="Gene3D" id="3.40.50.1700">
    <property type="entry name" value="Glycoside hydrolase family 3 C-terminal domain"/>
    <property type="match status" value="1"/>
</dbReference>
<dbReference type="InterPro" id="IPR026891">
    <property type="entry name" value="Fn3-like"/>
</dbReference>
<dbReference type="InterPro" id="IPR017853">
    <property type="entry name" value="GH"/>
</dbReference>
<dbReference type="SUPFAM" id="SSF52279">
    <property type="entry name" value="Beta-D-glucan exohydrolase, C-terminal domain"/>
    <property type="match status" value="1"/>
</dbReference>
<keyword evidence="6" id="KW-0325">Glycoprotein</keyword>
<dbReference type="InterPro" id="IPR011658">
    <property type="entry name" value="PA14_dom"/>
</dbReference>
<feature type="compositionally biased region" description="Basic and acidic residues" evidence="11">
    <location>
        <begin position="303"/>
        <end position="312"/>
    </location>
</feature>
<evidence type="ECO:0000256" key="3">
    <source>
        <dbReference type="ARBA" id="ARBA00005336"/>
    </source>
</evidence>
<dbReference type="GO" id="GO:0030245">
    <property type="term" value="P:cellulose catabolic process"/>
    <property type="evidence" value="ECO:0007669"/>
    <property type="project" value="UniProtKB-UniPathway"/>
</dbReference>
<accession>A0A0G4MCL2</accession>
<comment type="catalytic activity">
    <reaction evidence="1 10">
        <text>Hydrolysis of terminal, non-reducing beta-D-glucosyl residues with release of beta-D-glucose.</text>
        <dbReference type="EC" id="3.2.1.21"/>
    </reaction>
</comment>
<evidence type="ECO:0000313" key="15">
    <source>
        <dbReference type="Proteomes" id="UP000044602"/>
    </source>
</evidence>
<dbReference type="PROSITE" id="PS51820">
    <property type="entry name" value="PA14"/>
    <property type="match status" value="1"/>
</dbReference>
<dbReference type="PRINTS" id="PR00133">
    <property type="entry name" value="GLHYDRLASE3"/>
</dbReference>
<dbReference type="GO" id="GO:0008422">
    <property type="term" value="F:beta-glucosidase activity"/>
    <property type="evidence" value="ECO:0007669"/>
    <property type="project" value="UniProtKB-EC"/>
</dbReference>
<dbReference type="AlphaFoldDB" id="A0A0G4MCL2"/>
<comment type="pathway">
    <text evidence="2 10">Glycan metabolism; cellulose degradation.</text>
</comment>
<dbReference type="InterPro" id="IPR001764">
    <property type="entry name" value="Glyco_hydro_3_N"/>
</dbReference>